<evidence type="ECO:0000256" key="4">
    <source>
        <dbReference type="ARBA" id="ARBA00023163"/>
    </source>
</evidence>
<protein>
    <submittedName>
        <fullName evidence="6">LysR family transcriptional regulator</fullName>
    </submittedName>
</protein>
<dbReference type="RefSeq" id="WP_163683083.1">
    <property type="nucleotide sequence ID" value="NZ_JAAIYP010000047.1"/>
</dbReference>
<dbReference type="GO" id="GO:0003700">
    <property type="term" value="F:DNA-binding transcription factor activity"/>
    <property type="evidence" value="ECO:0007669"/>
    <property type="project" value="InterPro"/>
</dbReference>
<dbReference type="PANTHER" id="PTHR30579">
    <property type="entry name" value="TRANSCRIPTIONAL REGULATOR"/>
    <property type="match status" value="1"/>
</dbReference>
<proteinExistence type="inferred from homology"/>
<evidence type="ECO:0000259" key="5">
    <source>
        <dbReference type="PROSITE" id="PS50931"/>
    </source>
</evidence>
<dbReference type="InterPro" id="IPR050176">
    <property type="entry name" value="LTTR"/>
</dbReference>
<dbReference type="PRINTS" id="PR00039">
    <property type="entry name" value="HTHLYSR"/>
</dbReference>
<dbReference type="AlphaFoldDB" id="A0A7C9QWJ8"/>
<keyword evidence="7" id="KW-1185">Reference proteome</keyword>
<feature type="domain" description="HTH lysR-type" evidence="5">
    <location>
        <begin position="5"/>
        <end position="63"/>
    </location>
</feature>
<keyword evidence="3" id="KW-0238">DNA-binding</keyword>
<dbReference type="SUPFAM" id="SSF46785">
    <property type="entry name" value="Winged helix' DNA-binding domain"/>
    <property type="match status" value="1"/>
</dbReference>
<evidence type="ECO:0000256" key="2">
    <source>
        <dbReference type="ARBA" id="ARBA00023015"/>
    </source>
</evidence>
<evidence type="ECO:0000256" key="3">
    <source>
        <dbReference type="ARBA" id="ARBA00023125"/>
    </source>
</evidence>
<dbReference type="EMBL" id="JAAIYP010000047">
    <property type="protein sequence ID" value="NFV82242.1"/>
    <property type="molecule type" value="Genomic_DNA"/>
</dbReference>
<dbReference type="InterPro" id="IPR036390">
    <property type="entry name" value="WH_DNA-bd_sf"/>
</dbReference>
<dbReference type="PANTHER" id="PTHR30579:SF7">
    <property type="entry name" value="HTH-TYPE TRANSCRIPTIONAL REGULATOR LRHA-RELATED"/>
    <property type="match status" value="1"/>
</dbReference>
<keyword evidence="2" id="KW-0805">Transcription regulation</keyword>
<name>A0A7C9QWJ8_9PROT</name>
<keyword evidence="4" id="KW-0804">Transcription</keyword>
<dbReference type="InterPro" id="IPR036388">
    <property type="entry name" value="WH-like_DNA-bd_sf"/>
</dbReference>
<dbReference type="FunFam" id="1.10.10.10:FF:000001">
    <property type="entry name" value="LysR family transcriptional regulator"/>
    <property type="match status" value="1"/>
</dbReference>
<organism evidence="6 7">
    <name type="scientific">Magnetospirillum aberrantis SpK</name>
    <dbReference type="NCBI Taxonomy" id="908842"/>
    <lineage>
        <taxon>Bacteria</taxon>
        <taxon>Pseudomonadati</taxon>
        <taxon>Pseudomonadota</taxon>
        <taxon>Alphaproteobacteria</taxon>
        <taxon>Rhodospirillales</taxon>
        <taxon>Rhodospirillaceae</taxon>
        <taxon>Magnetospirillum</taxon>
    </lineage>
</organism>
<accession>A0A7C9QWJ8</accession>
<gene>
    <name evidence="6" type="ORF">G4223_19200</name>
</gene>
<dbReference type="Gene3D" id="1.10.10.10">
    <property type="entry name" value="Winged helix-like DNA-binding domain superfamily/Winged helix DNA-binding domain"/>
    <property type="match status" value="1"/>
</dbReference>
<evidence type="ECO:0000256" key="1">
    <source>
        <dbReference type="ARBA" id="ARBA00009437"/>
    </source>
</evidence>
<dbReference type="Pfam" id="PF03466">
    <property type="entry name" value="LysR_substrate"/>
    <property type="match status" value="1"/>
</dbReference>
<dbReference type="PROSITE" id="PS50931">
    <property type="entry name" value="HTH_LYSR"/>
    <property type="match status" value="1"/>
</dbReference>
<comment type="similarity">
    <text evidence="1">Belongs to the LysR transcriptional regulatory family.</text>
</comment>
<dbReference type="Proteomes" id="UP000480684">
    <property type="component" value="Unassembled WGS sequence"/>
</dbReference>
<dbReference type="Pfam" id="PF00126">
    <property type="entry name" value="HTH_1"/>
    <property type="match status" value="1"/>
</dbReference>
<evidence type="ECO:0000313" key="7">
    <source>
        <dbReference type="Proteomes" id="UP000480684"/>
    </source>
</evidence>
<reference evidence="6 7" key="1">
    <citation type="submission" date="2020-02" db="EMBL/GenBank/DDBJ databases">
        <authorList>
            <person name="Dziuba M."/>
            <person name="Kuznetsov B."/>
            <person name="Mardanov A."/>
            <person name="Ravin N."/>
            <person name="Grouzdev D."/>
        </authorList>
    </citation>
    <scope>NUCLEOTIDE SEQUENCE [LARGE SCALE GENOMIC DNA]</scope>
    <source>
        <strain evidence="6 7">SpK</strain>
    </source>
</reference>
<dbReference type="Gene3D" id="3.40.190.10">
    <property type="entry name" value="Periplasmic binding protein-like II"/>
    <property type="match status" value="2"/>
</dbReference>
<dbReference type="SUPFAM" id="SSF53850">
    <property type="entry name" value="Periplasmic binding protein-like II"/>
    <property type="match status" value="1"/>
</dbReference>
<sequence length="286" mass="30851">MMESMDMDGLRAFVAIVDSMSFSRAGETIGRSQSAISLRLRRLEQSLGVSLLVRRQGRIIELTPEGEKLLGYARQIIGLNDAALRELDSHAPCTRVRLGLPADFLDMGFTEALARIQPLVGELTVEIETDVSERLRSRCEAGELDLAFYKQAVPDGIGNTLMSLNMAWAASPDFSHSGGDLPLVCFPEGCIYRRAMLNSLRNAGIPHHPVFTTPSMDALRRAVGSGIGVTALPSALLRHDNALCAFDGLPDLDNIGLAMLVTPGGSQAIHRMADSLGDSLLSLAQH</sequence>
<comment type="caution">
    <text evidence="6">The sequence shown here is derived from an EMBL/GenBank/DDBJ whole genome shotgun (WGS) entry which is preliminary data.</text>
</comment>
<dbReference type="InterPro" id="IPR005119">
    <property type="entry name" value="LysR_subst-bd"/>
</dbReference>
<dbReference type="InterPro" id="IPR000847">
    <property type="entry name" value="LysR_HTH_N"/>
</dbReference>
<evidence type="ECO:0000313" key="6">
    <source>
        <dbReference type="EMBL" id="NFV82242.1"/>
    </source>
</evidence>
<dbReference type="GO" id="GO:0003677">
    <property type="term" value="F:DNA binding"/>
    <property type="evidence" value="ECO:0007669"/>
    <property type="project" value="UniProtKB-KW"/>
</dbReference>